<evidence type="ECO:0000259" key="4">
    <source>
        <dbReference type="Pfam" id="PF00673"/>
    </source>
</evidence>
<dbReference type="Pfam" id="PF00673">
    <property type="entry name" value="Ribosomal_L5_C"/>
    <property type="match status" value="1"/>
</dbReference>
<gene>
    <name evidence="5" type="ORF">BD324DRAFT_584822</name>
</gene>
<keyword evidence="6" id="KW-1185">Reference proteome</keyword>
<feature type="domain" description="Large ribosomal subunit protein uL5 C-terminal" evidence="4">
    <location>
        <begin position="179"/>
        <end position="286"/>
    </location>
</feature>
<dbReference type="AlphaFoldDB" id="A0A1Y1U6L7"/>
<dbReference type="RefSeq" id="XP_021867989.1">
    <property type="nucleotide sequence ID" value="XM_022013707.1"/>
</dbReference>
<accession>A0A1Y1U6L7</accession>
<evidence type="ECO:0000256" key="3">
    <source>
        <dbReference type="ARBA" id="ARBA00023274"/>
    </source>
</evidence>
<dbReference type="GO" id="GO:0006412">
    <property type="term" value="P:translation"/>
    <property type="evidence" value="ECO:0007669"/>
    <property type="project" value="InterPro"/>
</dbReference>
<reference evidence="5 6" key="1">
    <citation type="submission" date="2017-03" db="EMBL/GenBank/DDBJ databases">
        <title>Widespread Adenine N6-methylation of Active Genes in Fungi.</title>
        <authorList>
            <consortium name="DOE Joint Genome Institute"/>
            <person name="Mondo S.J."/>
            <person name="Dannebaum R.O."/>
            <person name="Kuo R.C."/>
            <person name="Louie K.B."/>
            <person name="Bewick A.J."/>
            <person name="Labutti K."/>
            <person name="Haridas S."/>
            <person name="Kuo A."/>
            <person name="Salamov A."/>
            <person name="Ahrendt S.R."/>
            <person name="Lau R."/>
            <person name="Bowen B.P."/>
            <person name="Lipzen A."/>
            <person name="Sullivan W."/>
            <person name="Andreopoulos W.B."/>
            <person name="Clum A."/>
            <person name="Lindquist E."/>
            <person name="Daum C."/>
            <person name="Northen T.R."/>
            <person name="Ramamoorthy G."/>
            <person name="Schmitz R.J."/>
            <person name="Gryganskyi A."/>
            <person name="Culley D."/>
            <person name="Magnuson J."/>
            <person name="James T.Y."/>
            <person name="O'Malley M.A."/>
            <person name="Stajich J.E."/>
            <person name="Spatafora J.W."/>
            <person name="Visel A."/>
            <person name="Grigoriev I.V."/>
        </authorList>
    </citation>
    <scope>NUCLEOTIDE SEQUENCE [LARGE SCALE GENOMIC DNA]</scope>
    <source>
        <strain evidence="5 6">NRRL Y-17943</strain>
    </source>
</reference>
<comment type="similarity">
    <text evidence="1">Belongs to the universal ribosomal protein uL5 family.</text>
</comment>
<dbReference type="PANTHER" id="PTHR11994">
    <property type="entry name" value="60S RIBOSOMAL PROTEIN L11-RELATED"/>
    <property type="match status" value="1"/>
</dbReference>
<evidence type="ECO:0000313" key="5">
    <source>
        <dbReference type="EMBL" id="ORX33679.1"/>
    </source>
</evidence>
<comment type="caution">
    <text evidence="5">The sequence shown here is derived from an EMBL/GenBank/DDBJ whole genome shotgun (WGS) entry which is preliminary data.</text>
</comment>
<evidence type="ECO:0000256" key="2">
    <source>
        <dbReference type="ARBA" id="ARBA00022980"/>
    </source>
</evidence>
<dbReference type="FunCoup" id="A0A1Y1U6L7">
    <property type="interactions" value="171"/>
</dbReference>
<keyword evidence="3" id="KW-0687">Ribonucleoprotein</keyword>
<evidence type="ECO:0000313" key="6">
    <source>
        <dbReference type="Proteomes" id="UP000193218"/>
    </source>
</evidence>
<dbReference type="OrthoDB" id="539541at2759"/>
<dbReference type="GO" id="GO:0005840">
    <property type="term" value="C:ribosome"/>
    <property type="evidence" value="ECO:0007669"/>
    <property type="project" value="UniProtKB-KW"/>
</dbReference>
<dbReference type="EMBL" id="NBSH01000018">
    <property type="protein sequence ID" value="ORX33679.1"/>
    <property type="molecule type" value="Genomic_DNA"/>
</dbReference>
<dbReference type="InterPro" id="IPR022803">
    <property type="entry name" value="Ribosomal_uL5_dom_sf"/>
</dbReference>
<dbReference type="InParanoid" id="A0A1Y1U6L7"/>
<evidence type="ECO:0000256" key="1">
    <source>
        <dbReference type="ARBA" id="ARBA00008553"/>
    </source>
</evidence>
<dbReference type="InterPro" id="IPR031309">
    <property type="entry name" value="Ribosomal_uL5_C"/>
</dbReference>
<organism evidence="5 6">
    <name type="scientific">Kockovaella imperatae</name>
    <dbReference type="NCBI Taxonomy" id="4999"/>
    <lineage>
        <taxon>Eukaryota</taxon>
        <taxon>Fungi</taxon>
        <taxon>Dikarya</taxon>
        <taxon>Basidiomycota</taxon>
        <taxon>Agaricomycotina</taxon>
        <taxon>Tremellomycetes</taxon>
        <taxon>Tremellales</taxon>
        <taxon>Cuniculitremaceae</taxon>
        <taxon>Kockovaella</taxon>
    </lineage>
</organism>
<dbReference type="Proteomes" id="UP000193218">
    <property type="component" value="Unassembled WGS sequence"/>
</dbReference>
<dbReference type="STRING" id="4999.A0A1Y1U6L7"/>
<dbReference type="GO" id="GO:0003735">
    <property type="term" value="F:structural constituent of ribosome"/>
    <property type="evidence" value="ECO:0007669"/>
    <property type="project" value="InterPro"/>
</dbReference>
<name>A0A1Y1U6L7_9TREE</name>
<dbReference type="Gene3D" id="3.30.1440.10">
    <property type="match status" value="1"/>
</dbReference>
<dbReference type="GO" id="GO:1990904">
    <property type="term" value="C:ribonucleoprotein complex"/>
    <property type="evidence" value="ECO:0007669"/>
    <property type="project" value="UniProtKB-KW"/>
</dbReference>
<proteinExistence type="inferred from homology"/>
<keyword evidence="2 5" id="KW-0689">Ribosomal protein</keyword>
<protein>
    <submittedName>
        <fullName evidence="5">60s ribosomal protein l7, mitochondrial</fullName>
    </submittedName>
</protein>
<dbReference type="SUPFAM" id="SSF55282">
    <property type="entry name" value="RL5-like"/>
    <property type="match status" value="1"/>
</dbReference>
<sequence>MALRRSLAASSALRTAIAGPSTLPARRFLATPVESFPLPYINLGQTHLARYHEHYDTSLATDLMYMNYDHRVARTPPRPLPEMEPLTRHEANQPRYGHKVPLQNLPVTVDKIPRLEKITLHTMNRKAVESKHHLLPTIMAFRAISGESINGGGRTASTGVSIRRAKTGAARWRLREGMPIGALVEIKGEAMYDFVQSLVDFVLPRLREFRGVGIEAPPSPHYRNASSGTVQFGFEPNAMGLFPQIEANIDQYPNMYGFTVAFHTNARGPRAQAMARSLLSGFRIPFIRQ</sequence>
<dbReference type="GeneID" id="33555515"/>
<dbReference type="InterPro" id="IPR002132">
    <property type="entry name" value="Ribosomal_uL5"/>
</dbReference>